<feature type="region of interest" description="Disordered" evidence="4">
    <location>
        <begin position="70"/>
        <end position="97"/>
    </location>
</feature>
<keyword evidence="2" id="KW-0732">Signal</keyword>
<evidence type="ECO:0000256" key="2">
    <source>
        <dbReference type="RuleBase" id="RU363072"/>
    </source>
</evidence>
<dbReference type="RefSeq" id="WP_015162996.1">
    <property type="nucleotide sequence ID" value="NC_019699.1"/>
</dbReference>
<feature type="chain" id="PRO_5003937075" evidence="2">
    <location>
        <begin position="29"/>
        <end position="613"/>
    </location>
</feature>
<dbReference type="Gene3D" id="2.40.160.180">
    <property type="entry name" value="Carbohydrate-selective porin OprB"/>
    <property type="match status" value="1"/>
</dbReference>
<dbReference type="GO" id="GO:0015288">
    <property type="term" value="F:porin activity"/>
    <property type="evidence" value="ECO:0007669"/>
    <property type="project" value="InterPro"/>
</dbReference>
<feature type="signal peptide" evidence="2">
    <location>
        <begin position="1"/>
        <end position="28"/>
    </location>
</feature>
<keyword evidence="7" id="KW-1185">Reference proteome</keyword>
<geneLocation type="plasmid" evidence="6 7">
    <name>pCHRO.01</name>
</geneLocation>
<proteinExistence type="inferred from homology"/>
<organism evidence="6 7">
    <name type="scientific">Chroococcidiopsis thermalis (strain PCC 7203)</name>
    <dbReference type="NCBI Taxonomy" id="251229"/>
    <lineage>
        <taxon>Bacteria</taxon>
        <taxon>Bacillati</taxon>
        <taxon>Cyanobacteriota</taxon>
        <taxon>Cyanophyceae</taxon>
        <taxon>Chroococcidiopsidales</taxon>
        <taxon>Chroococcidiopsidaceae</taxon>
        <taxon>Chroococcidiopsis</taxon>
    </lineage>
</organism>
<evidence type="ECO:0000256" key="3">
    <source>
        <dbReference type="SAM" id="Coils"/>
    </source>
</evidence>
<feature type="coiled-coil region" evidence="3">
    <location>
        <begin position="195"/>
        <end position="222"/>
    </location>
</feature>
<dbReference type="Pfam" id="PF04966">
    <property type="entry name" value="OprB"/>
    <property type="match status" value="1"/>
</dbReference>
<dbReference type="Proteomes" id="UP000010384">
    <property type="component" value="Plasmid pCHRO.01"/>
</dbReference>
<evidence type="ECO:0000256" key="1">
    <source>
        <dbReference type="ARBA" id="ARBA00008769"/>
    </source>
</evidence>
<sequence>MAKSLWYALRLSPVILGATLFVANSTQAAEAPVTDLTLKSSRSSVTAVNLRNTTTSDFKEVAAFPASEVEPEKKVGDTLESETQVRTSGELGESTRNQLSDSVPAIDVLAQVTSVSQLSDVQPTDWAFQALQSLVERYGCIAGYPDGTYRGNRSLTRYEFAAGLNACLDRVNELIATATADMVNREDLATLQRLQEEFSAELATLRGRVDALEARTSELEANQFSTTTTLSGEIVVAAADVFGDERAVRSGEAEGSRGDLDINTILADRARLSFNTSFTGKDLLRTRLQARNITPFTRTGTPGASGDTGTAMTRLSFDGSDSNDVVIDDFFYRFPVGDIAEVKVDFANSDFFENMYNFNPVLEGSGNGAISNFGRFNPIYRQQGTVGSALTVNINPKGRIGLSLGYKAPNSNNPGNSFGLFNGDYAAIAQLAFRPSDALNLGLTYAHSYDNAVTDSVTTNNSISVSGGTGSNFANNPFDNAATSANHYAAQANLKLGERITISGWGGYTVALNENSPSQSADIWNWAATLAIQDLGKEGSVLGLIFGQPPRAASNDFGGRRDRDTSYHAELLYRFPITDNIEVTPGAIVIFNPEHNNDNSNIYVGTIRTTFKF</sequence>
<evidence type="ECO:0000313" key="6">
    <source>
        <dbReference type="EMBL" id="AFY91058.1"/>
    </source>
</evidence>
<dbReference type="InterPro" id="IPR007049">
    <property type="entry name" value="Carb-sel_porin_OprB"/>
</dbReference>
<feature type="domain" description="SLH" evidence="5">
    <location>
        <begin position="114"/>
        <end position="178"/>
    </location>
</feature>
<keyword evidence="6" id="KW-0614">Plasmid</keyword>
<dbReference type="PANTHER" id="PTHR43308">
    <property type="entry name" value="OUTER MEMBRANE PROTEIN ALPHA-RELATED"/>
    <property type="match status" value="1"/>
</dbReference>
<dbReference type="HOGENOM" id="CLU_018575_1_0_3"/>
<dbReference type="GO" id="GO:0008643">
    <property type="term" value="P:carbohydrate transport"/>
    <property type="evidence" value="ECO:0007669"/>
    <property type="project" value="InterPro"/>
</dbReference>
<keyword evidence="3" id="KW-0175">Coiled coil</keyword>
<protein>
    <submittedName>
        <fullName evidence="6">Cyanobacterial porin</fullName>
    </submittedName>
</protein>
<dbReference type="PANTHER" id="PTHR43308:SF1">
    <property type="entry name" value="OUTER MEMBRANE PROTEIN ALPHA"/>
    <property type="match status" value="1"/>
</dbReference>
<dbReference type="GO" id="GO:0016020">
    <property type="term" value="C:membrane"/>
    <property type="evidence" value="ECO:0007669"/>
    <property type="project" value="InterPro"/>
</dbReference>
<reference evidence="6 7" key="1">
    <citation type="submission" date="2012-06" db="EMBL/GenBank/DDBJ databases">
        <title>Finished plasmid 1 of genome of Chroococcidiopsis thermalis PCC 7203.</title>
        <authorList>
            <consortium name="US DOE Joint Genome Institute"/>
            <person name="Gugger M."/>
            <person name="Coursin T."/>
            <person name="Rippka R."/>
            <person name="Tandeau De Marsac N."/>
            <person name="Huntemann M."/>
            <person name="Wei C.-L."/>
            <person name="Han J."/>
            <person name="Detter J.C."/>
            <person name="Han C."/>
            <person name="Tapia R."/>
            <person name="Davenport K."/>
            <person name="Daligault H."/>
            <person name="Erkkila T."/>
            <person name="Gu W."/>
            <person name="Munk A.C.C."/>
            <person name="Teshima H."/>
            <person name="Xu Y."/>
            <person name="Chain P."/>
            <person name="Chen A."/>
            <person name="Krypides N."/>
            <person name="Mavromatis K."/>
            <person name="Markowitz V."/>
            <person name="Szeto E."/>
            <person name="Ivanova N."/>
            <person name="Mikhailova N."/>
            <person name="Ovchinnikova G."/>
            <person name="Pagani I."/>
            <person name="Pati A."/>
            <person name="Goodwin L."/>
            <person name="Peters L."/>
            <person name="Pitluck S."/>
            <person name="Woyke T."/>
            <person name="Kerfeld C."/>
        </authorList>
    </citation>
    <scope>NUCLEOTIDE SEQUENCE [LARGE SCALE GENOMIC DNA]</scope>
    <source>
        <strain evidence="6 7">PCC 7203</strain>
        <plasmid evidence="6 7">pCHRO.01</plasmid>
    </source>
</reference>
<evidence type="ECO:0000256" key="4">
    <source>
        <dbReference type="SAM" id="MobiDB-lite"/>
    </source>
</evidence>
<dbReference type="InterPro" id="IPR047684">
    <property type="entry name" value="Por_som-like"/>
</dbReference>
<dbReference type="Pfam" id="PF00395">
    <property type="entry name" value="SLH"/>
    <property type="match status" value="1"/>
</dbReference>
<name>K9U8V9_CHRTP</name>
<accession>K9U8V9</accession>
<dbReference type="PROSITE" id="PS51272">
    <property type="entry name" value="SLH"/>
    <property type="match status" value="1"/>
</dbReference>
<dbReference type="PATRIC" id="fig|251229.3.peg.6671"/>
<dbReference type="OrthoDB" id="541604at2"/>
<dbReference type="InterPro" id="IPR051465">
    <property type="entry name" value="Cell_Envelope_Struct_Comp"/>
</dbReference>
<dbReference type="InterPro" id="IPR001119">
    <property type="entry name" value="SLH_dom"/>
</dbReference>
<dbReference type="InParanoid" id="K9U8V9"/>
<dbReference type="AlphaFoldDB" id="K9U8V9"/>
<gene>
    <name evidence="6" type="ORF">Chro_5710</name>
</gene>
<dbReference type="NCBIfam" id="NF033921">
    <property type="entry name" value="por_somb"/>
    <property type="match status" value="1"/>
</dbReference>
<evidence type="ECO:0000259" key="5">
    <source>
        <dbReference type="PROSITE" id="PS51272"/>
    </source>
</evidence>
<dbReference type="EMBL" id="CP003598">
    <property type="protein sequence ID" value="AFY91058.1"/>
    <property type="molecule type" value="Genomic_DNA"/>
</dbReference>
<dbReference type="InterPro" id="IPR038673">
    <property type="entry name" value="OprB_sf"/>
</dbReference>
<dbReference type="KEGG" id="cthe:Chro_5710"/>
<comment type="similarity">
    <text evidence="1 2">Belongs to the OprB family.</text>
</comment>
<evidence type="ECO:0000313" key="7">
    <source>
        <dbReference type="Proteomes" id="UP000010384"/>
    </source>
</evidence>